<name>A0A6J4JPG1_9PROT</name>
<proteinExistence type="predicted"/>
<dbReference type="InterPro" id="IPR025282">
    <property type="entry name" value="DUF4214"/>
</dbReference>
<feature type="domain" description="DUF4214" evidence="1">
    <location>
        <begin position="445"/>
        <end position="513"/>
    </location>
</feature>
<dbReference type="Pfam" id="PF13946">
    <property type="entry name" value="DUF4214"/>
    <property type="match status" value="1"/>
</dbReference>
<evidence type="ECO:0000259" key="1">
    <source>
        <dbReference type="Pfam" id="PF13946"/>
    </source>
</evidence>
<sequence>MSGFGTVTLDGTTLTIDVAATGLTPNAVHSLHVHGFLDDRPERLAVAADDVDGDGFVETPEGEGAAYGPVIAALTASGEAQQGLEVSPDFPSADAAGRIRFTQTYQLDTAEADDAGILARLSARLDGRVLEFHGLDLPAGAGAGTPNEVNGAAGYNPQVPVAQGQLIVLPELQGQLAGVTPDLLVDFAATALAQLQPYSLNPLGTGPAAPEPAPRLDAPAAGTFFSLLQPSNGSGVLGYAVATFDEAAGTVRVDLEATGLTPGVEHASHIHGFPDDRPSLLPNYRLDRDLDGFVEDPEGEPVVAPVLLALTEDGTISNAPVGLNFPQADAAGRISLSQTYQFNTQDPAQLSILQELRDRFTGREVQLHGLEVPATEGENTGGEVNGTAGYKTNLPVANGILLPLDSTGLPTVNRLYDAAFNRDPDLGGLLFHSAQLSALSPSRVAADLLASAEGREGLGASAGDEAFVQQLYRNALGRDAEDAGLGFWTGLLGQGTSRADVLLSVSDSPEHRALLPDSELVQRASSLFLDG</sequence>
<dbReference type="EMBL" id="CADCTL010000297">
    <property type="protein sequence ID" value="CAA9284079.1"/>
    <property type="molecule type" value="Genomic_DNA"/>
</dbReference>
<reference evidence="2" key="1">
    <citation type="submission" date="2020-02" db="EMBL/GenBank/DDBJ databases">
        <authorList>
            <person name="Meier V. D."/>
        </authorList>
    </citation>
    <scope>NUCLEOTIDE SEQUENCE</scope>
    <source>
        <strain evidence="2">AVDCRST_MAG04</strain>
    </source>
</reference>
<gene>
    <name evidence="2" type="ORF">AVDCRST_MAG04-3929</name>
</gene>
<protein>
    <recommendedName>
        <fullName evidence="1">DUF4214 domain-containing protein</fullName>
    </recommendedName>
</protein>
<dbReference type="AlphaFoldDB" id="A0A6J4JPG1"/>
<accession>A0A6J4JPG1</accession>
<organism evidence="2">
    <name type="scientific">uncultured Acetobacteraceae bacterium</name>
    <dbReference type="NCBI Taxonomy" id="169975"/>
    <lineage>
        <taxon>Bacteria</taxon>
        <taxon>Pseudomonadati</taxon>
        <taxon>Pseudomonadota</taxon>
        <taxon>Alphaproteobacteria</taxon>
        <taxon>Acetobacterales</taxon>
        <taxon>Acetobacteraceae</taxon>
        <taxon>environmental samples</taxon>
    </lineage>
</organism>
<evidence type="ECO:0000313" key="2">
    <source>
        <dbReference type="EMBL" id="CAA9284079.1"/>
    </source>
</evidence>